<evidence type="ECO:0000313" key="1">
    <source>
        <dbReference type="EMBL" id="SPC34420.1"/>
    </source>
</evidence>
<proteinExistence type="predicted"/>
<sequence length="57" mass="6179">MVKVRCLECDRELNVPDDAVDGEIVTCPDCGANYEVAHSNGKVTLKPAESIGEDWGE</sequence>
<dbReference type="RefSeq" id="WP_103286926.1">
    <property type="nucleotide sequence ID" value="NZ_LT981265.1"/>
</dbReference>
<dbReference type="EMBL" id="LT981265">
    <property type="protein sequence ID" value="SPC34420.1"/>
    <property type="molecule type" value="Genomic_DNA"/>
</dbReference>
<name>A0A2K5AS02_9ARCH</name>
<evidence type="ECO:0000313" key="2">
    <source>
        <dbReference type="Proteomes" id="UP000236248"/>
    </source>
</evidence>
<organism evidence="1 2">
    <name type="scientific">Candidatus Nitrosocaldus cavascurensis</name>
    <dbReference type="NCBI Taxonomy" id="2058097"/>
    <lineage>
        <taxon>Archaea</taxon>
        <taxon>Nitrososphaerota</taxon>
        <taxon>Nitrososphaeria</taxon>
        <taxon>Candidatus Nitrosocaldales</taxon>
        <taxon>Candidatus Nitrosocaldaceae</taxon>
        <taxon>Candidatus Nitrosocaldus</taxon>
    </lineage>
</organism>
<dbReference type="PANTHER" id="PTHR40393:SF2">
    <property type="entry name" value="ALPHA-AMINOADIPATE_GLUTAMATE CARRIER PROTEIN LYSW"/>
    <property type="match status" value="1"/>
</dbReference>
<gene>
    <name evidence="1" type="primary">lysW</name>
    <name evidence="1" type="ORF">NCAV_1253</name>
</gene>
<dbReference type="Gene3D" id="2.20.28.160">
    <property type="match status" value="1"/>
</dbReference>
<dbReference type="AlphaFoldDB" id="A0A2K5AS02"/>
<dbReference type="InterPro" id="IPR005906">
    <property type="entry name" value="LysW"/>
</dbReference>
<dbReference type="KEGG" id="ncv:NCAV_1253"/>
<dbReference type="CDD" id="cd13946">
    <property type="entry name" value="LysW"/>
    <property type="match status" value="1"/>
</dbReference>
<dbReference type="Proteomes" id="UP000236248">
    <property type="component" value="Chromosome NCAV"/>
</dbReference>
<reference evidence="2" key="1">
    <citation type="submission" date="2018-01" db="EMBL/GenBank/DDBJ databases">
        <authorList>
            <person name="Kerou L M."/>
        </authorList>
    </citation>
    <scope>NUCLEOTIDE SEQUENCE [LARGE SCALE GENOMIC DNA]</scope>
    <source>
        <strain evidence="2">SCU2</strain>
    </source>
</reference>
<keyword evidence="2" id="KW-1185">Reference proteome</keyword>
<dbReference type="PANTHER" id="PTHR40393">
    <property type="entry name" value="LYSINE BIOSYNTHESIS PROTEIN-RELATED-RELATED"/>
    <property type="match status" value="1"/>
</dbReference>
<protein>
    <submittedName>
        <fullName evidence="1">Alpha-aminoadipate/glutamate carrier protein LysW</fullName>
    </submittedName>
</protein>
<dbReference type="GeneID" id="41595253"/>
<dbReference type="NCBIfam" id="NF041070">
    <property type="entry name" value="carrier_LysW_Arch"/>
    <property type="match status" value="1"/>
</dbReference>
<accession>A0A2K5AS02</accession>
<dbReference type="Pfam" id="PF21344">
    <property type="entry name" value="Zn_ribbon_LysW"/>
    <property type="match status" value="1"/>
</dbReference>